<keyword evidence="1" id="KW-0732">Signal</keyword>
<comment type="caution">
    <text evidence="2">The sequence shown here is derived from an EMBL/GenBank/DDBJ whole genome shotgun (WGS) entry which is preliminary data.</text>
</comment>
<accession>A0AA41YVH5</accession>
<proteinExistence type="predicted"/>
<reference evidence="2" key="1">
    <citation type="submission" date="2022-05" db="EMBL/GenBank/DDBJ databases">
        <authorList>
            <person name="Pankratov T."/>
        </authorList>
    </citation>
    <scope>NUCLEOTIDE SEQUENCE</scope>
    <source>
        <strain evidence="2">BP6-180914</strain>
    </source>
</reference>
<dbReference type="AlphaFoldDB" id="A0AA41YVH5"/>
<dbReference type="Proteomes" id="UP001165667">
    <property type="component" value="Unassembled WGS sequence"/>
</dbReference>
<sequence length="148" mass="16022">MSSRFLISVLAMILVGASSARADSPYGKTFIGSSQMCSVRYGTCTGNVPIHIYLARSGRLYSFLQSEGGQMFSLGQYISVGTAQQRFLVSGNTLVFEDTYPFNGSRVLLRGYLHTRGDACSVTASATMDGQPEPITFQGSCQVYDGQR</sequence>
<evidence type="ECO:0000313" key="3">
    <source>
        <dbReference type="Proteomes" id="UP001165667"/>
    </source>
</evidence>
<evidence type="ECO:0008006" key="4">
    <source>
        <dbReference type="Google" id="ProtNLM"/>
    </source>
</evidence>
<dbReference type="RefSeq" id="WP_282585724.1">
    <property type="nucleotide sequence ID" value="NZ_JAMOIM010000009.1"/>
</dbReference>
<gene>
    <name evidence="2" type="ORF">M8523_15150</name>
</gene>
<feature type="chain" id="PRO_5041241047" description="Adhesin" evidence="1">
    <location>
        <begin position="23"/>
        <end position="148"/>
    </location>
</feature>
<organism evidence="2 3">
    <name type="scientific">Lichenifustis flavocetrariae</name>
    <dbReference type="NCBI Taxonomy" id="2949735"/>
    <lineage>
        <taxon>Bacteria</taxon>
        <taxon>Pseudomonadati</taxon>
        <taxon>Pseudomonadota</taxon>
        <taxon>Alphaproteobacteria</taxon>
        <taxon>Hyphomicrobiales</taxon>
        <taxon>Lichenihabitantaceae</taxon>
        <taxon>Lichenifustis</taxon>
    </lineage>
</organism>
<evidence type="ECO:0000256" key="1">
    <source>
        <dbReference type="SAM" id="SignalP"/>
    </source>
</evidence>
<protein>
    <recommendedName>
        <fullName evidence="4">Adhesin</fullName>
    </recommendedName>
</protein>
<name>A0AA41YVH5_9HYPH</name>
<feature type="signal peptide" evidence="1">
    <location>
        <begin position="1"/>
        <end position="22"/>
    </location>
</feature>
<keyword evidence="3" id="KW-1185">Reference proteome</keyword>
<evidence type="ECO:0000313" key="2">
    <source>
        <dbReference type="EMBL" id="MCW6509359.1"/>
    </source>
</evidence>
<dbReference type="EMBL" id="JAMOIM010000009">
    <property type="protein sequence ID" value="MCW6509359.1"/>
    <property type="molecule type" value="Genomic_DNA"/>
</dbReference>